<evidence type="ECO:0000256" key="6">
    <source>
        <dbReference type="RuleBase" id="RU000414"/>
    </source>
</evidence>
<dbReference type="InterPro" id="IPR001189">
    <property type="entry name" value="Mn/Fe_SOD"/>
</dbReference>
<protein>
    <recommendedName>
        <fullName evidence="2 6">Superoxide dismutase</fullName>
        <ecNumber evidence="2 6">1.15.1.1</ecNumber>
    </recommendedName>
</protein>
<evidence type="ECO:0000256" key="4">
    <source>
        <dbReference type="ARBA" id="ARBA00023002"/>
    </source>
</evidence>
<reference evidence="9" key="1">
    <citation type="submission" date="2019-11" db="EMBL/GenBank/DDBJ databases">
        <authorList>
            <person name="Feng L."/>
        </authorList>
    </citation>
    <scope>NUCLEOTIDE SEQUENCE</scope>
    <source>
        <strain evidence="9">CTertiumLFYP3</strain>
    </source>
</reference>
<comment type="function">
    <text evidence="6">Destroys radicals which are normally produced within the cells and which are toxic to biological systems.</text>
</comment>
<evidence type="ECO:0000256" key="2">
    <source>
        <dbReference type="ARBA" id="ARBA00012682"/>
    </source>
</evidence>
<evidence type="ECO:0000259" key="7">
    <source>
        <dbReference type="Pfam" id="PF00081"/>
    </source>
</evidence>
<dbReference type="Pfam" id="PF02777">
    <property type="entry name" value="Sod_Fe_C"/>
    <property type="match status" value="1"/>
</dbReference>
<dbReference type="RefSeq" id="WP_156626428.1">
    <property type="nucleotide sequence ID" value="NZ_CACRTO010000019.1"/>
</dbReference>
<proteinExistence type="inferred from homology"/>
<evidence type="ECO:0000259" key="8">
    <source>
        <dbReference type="Pfam" id="PF02777"/>
    </source>
</evidence>
<evidence type="ECO:0000256" key="5">
    <source>
        <dbReference type="PIRSR" id="PIRSR000349-1"/>
    </source>
</evidence>
<comment type="similarity">
    <text evidence="1 6">Belongs to the iron/manganese superoxide dismutase family.</text>
</comment>
<dbReference type="Gene3D" id="1.10.287.990">
    <property type="entry name" value="Fe,Mn superoxide dismutase (SOD) domain"/>
    <property type="match status" value="1"/>
</dbReference>
<evidence type="ECO:0000256" key="1">
    <source>
        <dbReference type="ARBA" id="ARBA00008714"/>
    </source>
</evidence>
<name>A0A6N3DP95_9CLOT</name>
<gene>
    <name evidence="9" type="primary">sodA1</name>
    <name evidence="9" type="ORF">CTLFYP3_01970</name>
</gene>
<dbReference type="GO" id="GO:0004784">
    <property type="term" value="F:superoxide dismutase activity"/>
    <property type="evidence" value="ECO:0007669"/>
    <property type="project" value="UniProtKB-EC"/>
</dbReference>
<dbReference type="InterPro" id="IPR036324">
    <property type="entry name" value="Mn/Fe_SOD_N_sf"/>
</dbReference>
<feature type="binding site" evidence="5">
    <location>
        <position position="82"/>
    </location>
    <ligand>
        <name>Mn(2+)</name>
        <dbReference type="ChEBI" id="CHEBI:29035"/>
    </ligand>
</feature>
<dbReference type="InterPro" id="IPR019833">
    <property type="entry name" value="Mn/Fe_SOD_BS"/>
</dbReference>
<dbReference type="Pfam" id="PF00081">
    <property type="entry name" value="Sod_Fe_N"/>
    <property type="match status" value="1"/>
</dbReference>
<dbReference type="InterPro" id="IPR019831">
    <property type="entry name" value="Mn/Fe_SOD_N"/>
</dbReference>
<accession>A0A6N3DP95</accession>
<dbReference type="PROSITE" id="PS00088">
    <property type="entry name" value="SOD_MN"/>
    <property type="match status" value="1"/>
</dbReference>
<dbReference type="EMBL" id="CACRTO010000019">
    <property type="protein sequence ID" value="VYU28929.1"/>
    <property type="molecule type" value="Genomic_DNA"/>
</dbReference>
<dbReference type="PANTHER" id="PTHR43595">
    <property type="entry name" value="37S RIBOSOMAL PROTEIN S26, MITOCHONDRIAL"/>
    <property type="match status" value="1"/>
</dbReference>
<dbReference type="GO" id="GO:0046872">
    <property type="term" value="F:metal ion binding"/>
    <property type="evidence" value="ECO:0007669"/>
    <property type="project" value="UniProtKB-KW"/>
</dbReference>
<feature type="binding site" evidence="5">
    <location>
        <position position="169"/>
    </location>
    <ligand>
        <name>Mn(2+)</name>
        <dbReference type="ChEBI" id="CHEBI:29035"/>
    </ligand>
</feature>
<organism evidence="9">
    <name type="scientific">Clostridium tertium</name>
    <dbReference type="NCBI Taxonomy" id="1559"/>
    <lineage>
        <taxon>Bacteria</taxon>
        <taxon>Bacillati</taxon>
        <taxon>Bacillota</taxon>
        <taxon>Clostridia</taxon>
        <taxon>Eubacteriales</taxon>
        <taxon>Clostridiaceae</taxon>
        <taxon>Clostridium</taxon>
    </lineage>
</organism>
<dbReference type="Gene3D" id="3.55.40.20">
    <property type="entry name" value="Iron/manganese superoxide dismutase, C-terminal domain"/>
    <property type="match status" value="1"/>
</dbReference>
<evidence type="ECO:0000256" key="3">
    <source>
        <dbReference type="ARBA" id="ARBA00022723"/>
    </source>
</evidence>
<dbReference type="PIRSF" id="PIRSF000349">
    <property type="entry name" value="SODismutase"/>
    <property type="match status" value="1"/>
</dbReference>
<feature type="domain" description="Manganese/iron superoxide dismutase C-terminal" evidence="8">
    <location>
        <begin position="97"/>
        <end position="197"/>
    </location>
</feature>
<feature type="binding site" evidence="5">
    <location>
        <position position="165"/>
    </location>
    <ligand>
        <name>Mn(2+)</name>
        <dbReference type="ChEBI" id="CHEBI:29035"/>
    </ligand>
</feature>
<dbReference type="SUPFAM" id="SSF46609">
    <property type="entry name" value="Fe,Mn superoxide dismutase (SOD), N-terminal domain"/>
    <property type="match status" value="1"/>
</dbReference>
<keyword evidence="4 6" id="KW-0560">Oxidoreductase</keyword>
<dbReference type="InterPro" id="IPR019832">
    <property type="entry name" value="Mn/Fe_SOD_C"/>
</dbReference>
<feature type="domain" description="Manganese/iron superoxide dismutase N-terminal" evidence="7">
    <location>
        <begin position="2"/>
        <end position="90"/>
    </location>
</feature>
<dbReference type="EC" id="1.15.1.1" evidence="2 6"/>
<evidence type="ECO:0000313" key="9">
    <source>
        <dbReference type="EMBL" id="VYU28929.1"/>
    </source>
</evidence>
<dbReference type="AlphaFoldDB" id="A0A6N3DP95"/>
<dbReference type="SUPFAM" id="SSF54719">
    <property type="entry name" value="Fe,Mn superoxide dismutase (SOD), C-terminal domain"/>
    <property type="match status" value="1"/>
</dbReference>
<dbReference type="PANTHER" id="PTHR43595:SF2">
    <property type="entry name" value="SMALL RIBOSOMAL SUBUNIT PROTEIN MS42"/>
    <property type="match status" value="1"/>
</dbReference>
<comment type="catalytic activity">
    <reaction evidence="6">
        <text>2 superoxide + 2 H(+) = H2O2 + O2</text>
        <dbReference type="Rhea" id="RHEA:20696"/>
        <dbReference type="ChEBI" id="CHEBI:15378"/>
        <dbReference type="ChEBI" id="CHEBI:15379"/>
        <dbReference type="ChEBI" id="CHEBI:16240"/>
        <dbReference type="ChEBI" id="CHEBI:18421"/>
        <dbReference type="EC" id="1.15.1.1"/>
    </reaction>
</comment>
<feature type="binding site" evidence="5">
    <location>
        <position position="26"/>
    </location>
    <ligand>
        <name>Mn(2+)</name>
        <dbReference type="ChEBI" id="CHEBI:29035"/>
    </ligand>
</feature>
<dbReference type="FunFam" id="3.55.40.20:FF:000004">
    <property type="entry name" value="Superoxide dismutase [Fe]"/>
    <property type="match status" value="1"/>
</dbReference>
<dbReference type="PRINTS" id="PR01703">
    <property type="entry name" value="MNSODISMTASE"/>
</dbReference>
<dbReference type="InterPro" id="IPR036314">
    <property type="entry name" value="SOD_C_sf"/>
</dbReference>
<dbReference type="GO" id="GO:0005737">
    <property type="term" value="C:cytoplasm"/>
    <property type="evidence" value="ECO:0007669"/>
    <property type="project" value="TreeGrafter"/>
</dbReference>
<sequence length="205" mass="23232">MYKRIELPYGFNSLEPYIDEATMKTHYGKHHLAYETNLNKALENNEEYTKGKTLEQLLKNINELPEGIKTAVINNGGGVSNHNLYFSILSPNAKKAPEGKLLEAINKTFGSVDNLKEELNNASISIFGSGFAFLVKDKDGNLSIVKRPNQNSPAMDGLVPVIAIDVWEHAYYLNYKNLRADYVKNIWNVIDWGKVEELYAEDYNI</sequence>
<keyword evidence="3 5" id="KW-0479">Metal-binding</keyword>